<sequence length="135" mass="16042">MAPNNNTKVFREINLIYYIAKILGMIPLYGRETNSIPLKLLSWIYSKLCVVGFVYIFYLIYLDMSERLANADEEMKFIYIASFIIDQFFLGSCFFIVYFTYFQFDYFEVLDQLSCVADCADRLNSFKEDYKKNMV</sequence>
<feature type="transmembrane region" description="Helical" evidence="1">
    <location>
        <begin position="77"/>
        <end position="101"/>
    </location>
</feature>
<dbReference type="AlphaFoldDB" id="A0A8D8WWZ3"/>
<feature type="transmembrane region" description="Helical" evidence="1">
    <location>
        <begin position="12"/>
        <end position="30"/>
    </location>
</feature>
<keyword evidence="1" id="KW-1133">Transmembrane helix</keyword>
<organism evidence="2">
    <name type="scientific">Cacopsylla melanoneura</name>
    <dbReference type="NCBI Taxonomy" id="428564"/>
    <lineage>
        <taxon>Eukaryota</taxon>
        <taxon>Metazoa</taxon>
        <taxon>Ecdysozoa</taxon>
        <taxon>Arthropoda</taxon>
        <taxon>Hexapoda</taxon>
        <taxon>Insecta</taxon>
        <taxon>Pterygota</taxon>
        <taxon>Neoptera</taxon>
        <taxon>Paraneoptera</taxon>
        <taxon>Hemiptera</taxon>
        <taxon>Sternorrhyncha</taxon>
        <taxon>Psylloidea</taxon>
        <taxon>Psyllidae</taxon>
        <taxon>Psyllinae</taxon>
        <taxon>Cacopsylla</taxon>
    </lineage>
</organism>
<feature type="transmembrane region" description="Helical" evidence="1">
    <location>
        <begin position="42"/>
        <end position="61"/>
    </location>
</feature>
<keyword evidence="1" id="KW-0812">Transmembrane</keyword>
<proteinExistence type="predicted"/>
<keyword evidence="1" id="KW-0472">Membrane</keyword>
<dbReference type="EMBL" id="HBUF01237320">
    <property type="protein sequence ID" value="CAG6675617.1"/>
    <property type="molecule type" value="Transcribed_RNA"/>
</dbReference>
<accession>A0A8D8WWZ3</accession>
<evidence type="ECO:0000313" key="2">
    <source>
        <dbReference type="EMBL" id="CAG6675617.1"/>
    </source>
</evidence>
<evidence type="ECO:0000256" key="1">
    <source>
        <dbReference type="SAM" id="Phobius"/>
    </source>
</evidence>
<dbReference type="EMBL" id="HBUF01237319">
    <property type="protein sequence ID" value="CAG6675616.1"/>
    <property type="molecule type" value="Transcribed_RNA"/>
</dbReference>
<reference evidence="2" key="1">
    <citation type="submission" date="2021-05" db="EMBL/GenBank/DDBJ databases">
        <authorList>
            <person name="Alioto T."/>
            <person name="Alioto T."/>
            <person name="Gomez Garrido J."/>
        </authorList>
    </citation>
    <scope>NUCLEOTIDE SEQUENCE</scope>
</reference>
<protein>
    <submittedName>
        <fullName evidence="2">Uncharacterized protein</fullName>
    </submittedName>
</protein>
<name>A0A8D8WWZ3_9HEMI</name>